<dbReference type="InterPro" id="IPR006487">
    <property type="entry name" value="Phage_lambda_L"/>
</dbReference>
<proteinExistence type="predicted"/>
<dbReference type="GO" id="GO:0030430">
    <property type="term" value="C:host cell cytoplasm"/>
    <property type="evidence" value="ECO:0007669"/>
    <property type="project" value="InterPro"/>
</dbReference>
<dbReference type="OrthoDB" id="5673400at2"/>
<dbReference type="RefSeq" id="WP_074019825.1">
    <property type="nucleotide sequence ID" value="NZ_CAWMWP010000120.1"/>
</dbReference>
<gene>
    <name evidence="1" type="ORF">Xentx_01718</name>
</gene>
<evidence type="ECO:0000313" key="2">
    <source>
        <dbReference type="Proteomes" id="UP000186277"/>
    </source>
</evidence>
<dbReference type="GO" id="GO:0051536">
    <property type="term" value="F:iron-sulfur cluster binding"/>
    <property type="evidence" value="ECO:0007669"/>
    <property type="project" value="InterPro"/>
</dbReference>
<comment type="caution">
    <text evidence="1">The sequence shown here is derived from an EMBL/GenBank/DDBJ whole genome shotgun (WGS) entry which is preliminary data.</text>
</comment>
<name>A0A1Q5U3S1_9GAMM</name>
<protein>
    <submittedName>
        <fullName evidence="1">Putative tail component of prophage</fullName>
    </submittedName>
</protein>
<evidence type="ECO:0000313" key="1">
    <source>
        <dbReference type="EMBL" id="OKP07114.1"/>
    </source>
</evidence>
<dbReference type="AlphaFoldDB" id="A0A1Q5U3S1"/>
<dbReference type="Proteomes" id="UP000186277">
    <property type="component" value="Unassembled WGS sequence"/>
</dbReference>
<dbReference type="GO" id="GO:0046718">
    <property type="term" value="P:symbiont entry into host cell"/>
    <property type="evidence" value="ECO:0007669"/>
    <property type="project" value="InterPro"/>
</dbReference>
<organism evidence="1 2">
    <name type="scientific">Xenorhabdus thuongxuanensis</name>
    <dbReference type="NCBI Taxonomy" id="1873484"/>
    <lineage>
        <taxon>Bacteria</taxon>
        <taxon>Pseudomonadati</taxon>
        <taxon>Pseudomonadota</taxon>
        <taxon>Gammaproteobacteria</taxon>
        <taxon>Enterobacterales</taxon>
        <taxon>Morganellaceae</taxon>
        <taxon>Xenorhabdus</taxon>
    </lineage>
</organism>
<dbReference type="Pfam" id="PF05100">
    <property type="entry name" value="Phage_tail_L"/>
    <property type="match status" value="1"/>
</dbReference>
<sequence>MQNIPPELRIAVTDLDGDALIELYEFDLTPIGGSRYRFYDGVNQHHQSLIWQKNTYEPYPIKGEGFMFNGKGPSGRPTVTLSNLFGLVTGIASRLDSAVGGWVIRRVISTRFLDAENFPNGNLDADPTQEMVSRWVIEQMTSLNAETATFELAAPSETEGLMLPARVILSDICAWEYRSIECGYTGSPVADELGNPTANPAADKCGKRPSDCKLRNNTARIGCFLSTSRLGQ</sequence>
<dbReference type="NCBIfam" id="TIGR01600">
    <property type="entry name" value="phage_tail_L"/>
    <property type="match status" value="1"/>
</dbReference>
<dbReference type="EMBL" id="MKGR01000009">
    <property type="protein sequence ID" value="OKP07114.1"/>
    <property type="molecule type" value="Genomic_DNA"/>
</dbReference>
<accession>A0A1Q5U3S1</accession>
<reference evidence="1 2" key="1">
    <citation type="submission" date="2016-09" db="EMBL/GenBank/DDBJ databases">
        <title>Xenorhabdus thuongxuanensis sp. nov. and Xenorhabdus eapokensis sp. nov., isolated from Steinernema species.</title>
        <authorList>
            <person name="Kaempfer P."/>
            <person name="Tobias N.J."/>
            <person name="Phan Ke L."/>
            <person name="Bode H.B."/>
            <person name="Glaeser S.P."/>
        </authorList>
    </citation>
    <scope>NUCLEOTIDE SEQUENCE [LARGE SCALE GENOMIC DNA]</scope>
    <source>
        <strain evidence="1 2">30TX1</strain>
    </source>
</reference>
<keyword evidence="2" id="KW-1185">Reference proteome</keyword>